<dbReference type="EMBL" id="LR134246">
    <property type="protein sequence ID" value="VED38098.1"/>
    <property type="molecule type" value="Genomic_DNA"/>
</dbReference>
<evidence type="ECO:0000313" key="2">
    <source>
        <dbReference type="Proteomes" id="UP000277930"/>
    </source>
</evidence>
<protein>
    <submittedName>
        <fullName evidence="1">Uncharacterized protein</fullName>
    </submittedName>
</protein>
<sequence>MNGIKTGLGSRRVSTLSVPILRSAEISGIVSVFPVVAVDFADRCSGGVV</sequence>
<organism evidence="1 2">
    <name type="scientific">Escherichia coli</name>
    <dbReference type="NCBI Taxonomy" id="562"/>
    <lineage>
        <taxon>Bacteria</taxon>
        <taxon>Pseudomonadati</taxon>
        <taxon>Pseudomonadota</taxon>
        <taxon>Gammaproteobacteria</taxon>
        <taxon>Enterobacterales</taxon>
        <taxon>Enterobacteriaceae</taxon>
        <taxon>Escherichia</taxon>
    </lineage>
</organism>
<accession>A0A3S4LYL6</accession>
<proteinExistence type="predicted"/>
<reference evidence="1 2" key="1">
    <citation type="submission" date="2018-12" db="EMBL/GenBank/DDBJ databases">
        <authorList>
            <consortium name="Pathogen Informatics"/>
        </authorList>
    </citation>
    <scope>NUCLEOTIDE SEQUENCE [LARGE SCALE GENOMIC DNA]</scope>
    <source>
        <strain evidence="1 2">NCTC9702</strain>
    </source>
</reference>
<dbReference type="Proteomes" id="UP000277930">
    <property type="component" value="Chromosome 1"/>
</dbReference>
<dbReference type="AlphaFoldDB" id="A0A3S4LYL6"/>
<gene>
    <name evidence="1" type="ORF">NCTC9702_05450</name>
</gene>
<evidence type="ECO:0000313" key="1">
    <source>
        <dbReference type="EMBL" id="VED38098.1"/>
    </source>
</evidence>
<name>A0A3S4LYL6_ECOLX</name>